<feature type="region of interest" description="Disordered" evidence="1">
    <location>
        <begin position="90"/>
        <end position="117"/>
    </location>
</feature>
<organism evidence="3">
    <name type="scientific">Culex pipiens</name>
    <name type="common">House mosquito</name>
    <dbReference type="NCBI Taxonomy" id="7175"/>
    <lineage>
        <taxon>Eukaryota</taxon>
        <taxon>Metazoa</taxon>
        <taxon>Ecdysozoa</taxon>
        <taxon>Arthropoda</taxon>
        <taxon>Hexapoda</taxon>
        <taxon>Insecta</taxon>
        <taxon>Pterygota</taxon>
        <taxon>Neoptera</taxon>
        <taxon>Endopterygota</taxon>
        <taxon>Diptera</taxon>
        <taxon>Nematocera</taxon>
        <taxon>Culicoidea</taxon>
        <taxon>Culicidae</taxon>
        <taxon>Culicinae</taxon>
        <taxon>Culicini</taxon>
        <taxon>Culex</taxon>
        <taxon>Culex</taxon>
    </lineage>
</organism>
<keyword evidence="2" id="KW-1133">Transmembrane helix</keyword>
<keyword evidence="2" id="KW-0472">Membrane</keyword>
<feature type="transmembrane region" description="Helical" evidence="2">
    <location>
        <begin position="29"/>
        <end position="49"/>
    </location>
</feature>
<reference evidence="3" key="1">
    <citation type="submission" date="2021-05" db="EMBL/GenBank/DDBJ databases">
        <authorList>
            <person name="Alioto T."/>
            <person name="Alioto T."/>
            <person name="Gomez Garrido J."/>
        </authorList>
    </citation>
    <scope>NUCLEOTIDE SEQUENCE</scope>
</reference>
<proteinExistence type="predicted"/>
<evidence type="ECO:0000256" key="2">
    <source>
        <dbReference type="SAM" id="Phobius"/>
    </source>
</evidence>
<sequence length="193" mass="21670">MVLNWALDDFSRLFTDAVQRTAVVGYRRAVVLAAIVFGLGVMRLGTGIIRINRCPPCPLVSNESSVGRSGTLSPELVVVVDFERLREQIHSQSNVDKPEDPTAEGHHKHYSGNGRSQRQNVVRLSHRWLRDPQEESVNNGVVIHGKLNSQRQVQDADRNSEDDPDVQEDVHVPDVLFAGICKQNERAYRPEDV</sequence>
<evidence type="ECO:0000256" key="1">
    <source>
        <dbReference type="SAM" id="MobiDB-lite"/>
    </source>
</evidence>
<feature type="region of interest" description="Disordered" evidence="1">
    <location>
        <begin position="139"/>
        <end position="170"/>
    </location>
</feature>
<feature type="compositionally biased region" description="Basic and acidic residues" evidence="1">
    <location>
        <begin position="96"/>
        <end position="105"/>
    </location>
</feature>
<keyword evidence="2" id="KW-0812">Transmembrane</keyword>
<accession>A0A8D8FIK4</accession>
<dbReference type="EMBL" id="HBUE01069353">
    <property type="protein sequence ID" value="CAG6472185.1"/>
    <property type="molecule type" value="Transcribed_RNA"/>
</dbReference>
<name>A0A8D8FIK4_CULPI</name>
<protein>
    <submittedName>
        <fullName evidence="3">(northern house mosquito) hypothetical protein</fullName>
    </submittedName>
</protein>
<dbReference type="AlphaFoldDB" id="A0A8D8FIK4"/>
<evidence type="ECO:0000313" key="3">
    <source>
        <dbReference type="EMBL" id="CAG6472185.1"/>
    </source>
</evidence>